<organism evidence="2 3">
    <name type="scientific">Pyruvatibacter mobilis</name>
    <dbReference type="NCBI Taxonomy" id="1712261"/>
    <lineage>
        <taxon>Bacteria</taxon>
        <taxon>Pseudomonadati</taxon>
        <taxon>Pseudomonadota</taxon>
        <taxon>Alphaproteobacteria</taxon>
        <taxon>Hyphomicrobiales</taxon>
        <taxon>Parvibaculaceae</taxon>
        <taxon>Pyruvatibacter</taxon>
    </lineage>
</organism>
<keyword evidence="3" id="KW-1185">Reference proteome</keyword>
<reference evidence="2 3" key="1">
    <citation type="journal article" date="2016" name="Int. J. Syst. Evol. Microbiol.">
        <title>Pyruvatibacter mobilis gen. nov., sp. nov., a marine bacterium from the culture broth of Picochlorum sp. 122.</title>
        <authorList>
            <person name="Wang G."/>
            <person name="Tang M."/>
            <person name="Wu H."/>
            <person name="Dai S."/>
            <person name="Li T."/>
            <person name="Chen C."/>
            <person name="He H."/>
            <person name="Fan J."/>
            <person name="Xiang W."/>
            <person name="Li X."/>
        </authorList>
    </citation>
    <scope>NUCLEOTIDE SEQUENCE [LARGE SCALE GENOMIC DNA]</scope>
    <source>
        <strain evidence="2 3">GYP-11</strain>
    </source>
</reference>
<dbReference type="OrthoDB" id="9837205at2"/>
<evidence type="ECO:0000313" key="2">
    <source>
        <dbReference type="EMBL" id="NBG94424.1"/>
    </source>
</evidence>
<dbReference type="EMBL" id="WXYQ01000001">
    <property type="protein sequence ID" value="NBG94424.1"/>
    <property type="molecule type" value="Genomic_DNA"/>
</dbReference>
<feature type="transmembrane region" description="Helical" evidence="1">
    <location>
        <begin position="119"/>
        <end position="139"/>
    </location>
</feature>
<gene>
    <name evidence="2" type="ORF">GTQ45_01600</name>
</gene>
<dbReference type="Proteomes" id="UP000470384">
    <property type="component" value="Unassembled WGS sequence"/>
</dbReference>
<sequence>MTGISSALPAIFAGFLLGAAIYAVTQGRASSVNGRIFWMVAFLSFVVAGGFAVARLFVEGVQPVYASVMGFATSVGFAAVLIGVVSHLVRIVPERWTTIILAIPVVVYVVAVLTDQVFYVGLVQVVLLIGMTGLAAWKFESFPKASIWLIAATLAFAILPAMLMRLAPGLGVTAMDVGHLAMALGILALVQVMAAPGIEGAARQD</sequence>
<keyword evidence="1" id="KW-0812">Transmembrane</keyword>
<accession>A0A845Q7M7</accession>
<feature type="transmembrane region" description="Helical" evidence="1">
    <location>
        <begin position="96"/>
        <end position="113"/>
    </location>
</feature>
<feature type="transmembrane region" description="Helical" evidence="1">
    <location>
        <begin position="64"/>
        <end position="89"/>
    </location>
</feature>
<feature type="transmembrane region" description="Helical" evidence="1">
    <location>
        <begin position="6"/>
        <end position="24"/>
    </location>
</feature>
<feature type="transmembrane region" description="Helical" evidence="1">
    <location>
        <begin position="179"/>
        <end position="198"/>
    </location>
</feature>
<evidence type="ECO:0000256" key="1">
    <source>
        <dbReference type="SAM" id="Phobius"/>
    </source>
</evidence>
<feature type="transmembrane region" description="Helical" evidence="1">
    <location>
        <begin position="36"/>
        <end position="58"/>
    </location>
</feature>
<dbReference type="RefSeq" id="WP_027840603.1">
    <property type="nucleotide sequence ID" value="NZ_BMHN01000001.1"/>
</dbReference>
<dbReference type="GeneID" id="300653403"/>
<dbReference type="AlphaFoldDB" id="A0A845Q7M7"/>
<keyword evidence="1" id="KW-1133">Transmembrane helix</keyword>
<feature type="transmembrane region" description="Helical" evidence="1">
    <location>
        <begin position="146"/>
        <end position="167"/>
    </location>
</feature>
<proteinExistence type="predicted"/>
<comment type="caution">
    <text evidence="2">The sequence shown here is derived from an EMBL/GenBank/DDBJ whole genome shotgun (WGS) entry which is preliminary data.</text>
</comment>
<keyword evidence="1" id="KW-0472">Membrane</keyword>
<name>A0A845Q7M7_9HYPH</name>
<evidence type="ECO:0000313" key="3">
    <source>
        <dbReference type="Proteomes" id="UP000470384"/>
    </source>
</evidence>
<protein>
    <submittedName>
        <fullName evidence="2">Uncharacterized protein</fullName>
    </submittedName>
</protein>